<dbReference type="Ensembl" id="ENSCLMT00005029333.1">
    <property type="protein sequence ID" value="ENSCLMP00005028133.1"/>
    <property type="gene ID" value="ENSCLMG00005013704.1"/>
</dbReference>
<proteinExistence type="predicted"/>
<dbReference type="PANTHER" id="PTHR46606">
    <property type="entry name" value="SHOOTIN-1"/>
    <property type="match status" value="1"/>
</dbReference>
<keyword evidence="3" id="KW-1185">Reference proteome</keyword>
<dbReference type="GO" id="GO:0044295">
    <property type="term" value="C:axonal growth cone"/>
    <property type="evidence" value="ECO:0007669"/>
    <property type="project" value="TreeGrafter"/>
</dbReference>
<reference evidence="2" key="1">
    <citation type="submission" date="2025-08" db="UniProtKB">
        <authorList>
            <consortium name="Ensembl"/>
        </authorList>
    </citation>
    <scope>IDENTIFICATION</scope>
</reference>
<sequence>SELEEGENHASSRTLYDDVIEPCVIFIPVTKENKVLKRASQMAMPLILELPEDLAAVTFDPEADPAFNGDEVDDFGEETLLMESQAKIAGETTLLTFFSQLALEVEEKEAILRKMGKQNKTMNKINRVSQLVTEEFTEMSQKLELEQDLRQHAEVFAHQVGEEEPEEKATPAPPPPPPPPPPPLPPLPTAVTKYAKAVDEMMERIKRGIILRPVEKTQRSENRKSAILELKGMLDDRKRLQLRRLPSRRGFRRNVGEAELLQVLHRRRKAMGENQDQTWDPQPGLQCAPAAGGAPWAGESGAAPVLRRLKQNREKRDSRIRASALIINEK</sequence>
<dbReference type="PANTHER" id="PTHR46606:SF4">
    <property type="entry name" value="SHOOTIN-1"/>
    <property type="match status" value="1"/>
</dbReference>
<protein>
    <submittedName>
        <fullName evidence="2">Shootin 2</fullName>
    </submittedName>
</protein>
<dbReference type="GeneTree" id="ENSGT00980000198769"/>
<organism evidence="2 3">
    <name type="scientific">Cyclopterus lumpus</name>
    <name type="common">Lumpsucker</name>
    <dbReference type="NCBI Taxonomy" id="8103"/>
    <lineage>
        <taxon>Eukaryota</taxon>
        <taxon>Metazoa</taxon>
        <taxon>Chordata</taxon>
        <taxon>Craniata</taxon>
        <taxon>Vertebrata</taxon>
        <taxon>Euteleostomi</taxon>
        <taxon>Actinopterygii</taxon>
        <taxon>Neopterygii</taxon>
        <taxon>Teleostei</taxon>
        <taxon>Neoteleostei</taxon>
        <taxon>Acanthomorphata</taxon>
        <taxon>Eupercaria</taxon>
        <taxon>Perciformes</taxon>
        <taxon>Cottioidei</taxon>
        <taxon>Cottales</taxon>
        <taxon>Cyclopteridae</taxon>
        <taxon>Cyclopterus</taxon>
    </lineage>
</organism>
<reference evidence="2" key="2">
    <citation type="submission" date="2025-09" db="UniProtKB">
        <authorList>
            <consortium name="Ensembl"/>
        </authorList>
    </citation>
    <scope>IDENTIFICATION</scope>
</reference>
<feature type="compositionally biased region" description="Pro residues" evidence="1">
    <location>
        <begin position="171"/>
        <end position="188"/>
    </location>
</feature>
<accession>A0A8C2ZJB9</accession>
<dbReference type="GO" id="GO:0005737">
    <property type="term" value="C:cytoplasm"/>
    <property type="evidence" value="ECO:0007669"/>
    <property type="project" value="TreeGrafter"/>
</dbReference>
<dbReference type="GO" id="GO:2001224">
    <property type="term" value="P:positive regulation of neuron migration"/>
    <property type="evidence" value="ECO:0007669"/>
    <property type="project" value="TreeGrafter"/>
</dbReference>
<feature type="compositionally biased region" description="Basic and acidic residues" evidence="1">
    <location>
        <begin position="311"/>
        <end position="320"/>
    </location>
</feature>
<dbReference type="AlphaFoldDB" id="A0A8C2ZJB9"/>
<feature type="compositionally biased region" description="Low complexity" evidence="1">
    <location>
        <begin position="289"/>
        <end position="304"/>
    </location>
</feature>
<feature type="region of interest" description="Disordered" evidence="1">
    <location>
        <begin position="160"/>
        <end position="189"/>
    </location>
</feature>
<evidence type="ECO:0000256" key="1">
    <source>
        <dbReference type="SAM" id="MobiDB-lite"/>
    </source>
</evidence>
<dbReference type="Proteomes" id="UP000694565">
    <property type="component" value="Unplaced"/>
</dbReference>
<evidence type="ECO:0000313" key="3">
    <source>
        <dbReference type="Proteomes" id="UP000694565"/>
    </source>
</evidence>
<dbReference type="GO" id="GO:0031252">
    <property type="term" value="C:cell leading edge"/>
    <property type="evidence" value="ECO:0007669"/>
    <property type="project" value="TreeGrafter"/>
</dbReference>
<feature type="region of interest" description="Disordered" evidence="1">
    <location>
        <begin position="289"/>
        <end position="322"/>
    </location>
</feature>
<name>A0A8C2ZJB9_CYCLU</name>
<evidence type="ECO:0000313" key="2">
    <source>
        <dbReference type="Ensembl" id="ENSCLMP00005028133.1"/>
    </source>
</evidence>
<dbReference type="InterPro" id="IPR024849">
    <property type="entry name" value="Shootin-1"/>
</dbReference>
<dbReference type="GO" id="GO:0048812">
    <property type="term" value="P:neuron projection morphogenesis"/>
    <property type="evidence" value="ECO:0007669"/>
    <property type="project" value="TreeGrafter"/>
</dbReference>